<evidence type="ECO:0000259" key="21">
    <source>
        <dbReference type="PROSITE" id="PS50999"/>
    </source>
</evidence>
<evidence type="ECO:0000256" key="2">
    <source>
        <dbReference type="ARBA" id="ARBA00004651"/>
    </source>
</evidence>
<sequence>MKKSSWLRRLGTFASLALMAALMAGCTDKMIVLDPKGPIGEQQRDLIYISTLLCLVIIVPVLIITGVIIWRYRARPDNKAKYEPEWEHSTKLETIWWGIPIIIIIILAIVTVRYTFALEPSKALDSDKEPITIQVTSLDWKWLFTYPEQGIATVNYVQFPEDTPIRFQLTSDAPMNSFWIPQLGGQLYTMSGMAMTLHLQADEPGEYFGSGANFSGKDFAQMRFTANATSDEEFEEWVEEIKRKAPILTLDGYKELAEPGVSQVQTFSAFPEGLFEQIVTKYAASHNHGLTTREVEPREQTKHGEDHNDIDVKADDTKSEDLEVPAEGSHDHHSETDEHAGHR</sequence>
<evidence type="ECO:0000256" key="8">
    <source>
        <dbReference type="ARBA" id="ARBA00022692"/>
    </source>
</evidence>
<keyword evidence="11 19" id="KW-1133">Transmembrane helix</keyword>
<keyword evidence="6 16" id="KW-1003">Cell membrane</keyword>
<dbReference type="Gene3D" id="1.10.287.90">
    <property type="match status" value="1"/>
</dbReference>
<dbReference type="Gene3D" id="2.60.40.420">
    <property type="entry name" value="Cupredoxins - blue copper proteins"/>
    <property type="match status" value="1"/>
</dbReference>
<dbReference type="PANTHER" id="PTHR22888">
    <property type="entry name" value="CYTOCHROME C OXIDASE, SUBUNIT II"/>
    <property type="match status" value="1"/>
</dbReference>
<protein>
    <recommendedName>
        <fullName evidence="4 16">Quinol oxidase subunit 2</fullName>
        <ecNumber evidence="16">1.10.3.-</ecNumber>
    </recommendedName>
</protein>
<comment type="subcellular location">
    <subcellularLocation>
        <location evidence="2 17">Cell membrane</location>
        <topology evidence="2 17">Multi-pass membrane protein</topology>
    </subcellularLocation>
</comment>
<dbReference type="InterPro" id="IPR010514">
    <property type="entry name" value="COX_ARM"/>
</dbReference>
<keyword evidence="8 17" id="KW-0812">Transmembrane</keyword>
<dbReference type="Proteomes" id="UP000249522">
    <property type="component" value="Unassembled WGS sequence"/>
</dbReference>
<keyword evidence="13 16" id="KW-0472">Membrane</keyword>
<dbReference type="GO" id="GO:0016682">
    <property type="term" value="F:oxidoreductase activity, acting on diphenols and related substances as donors, oxygen as acceptor"/>
    <property type="evidence" value="ECO:0007669"/>
    <property type="project" value="InterPro"/>
</dbReference>
<evidence type="ECO:0000256" key="19">
    <source>
        <dbReference type="SAM" id="Phobius"/>
    </source>
</evidence>
<dbReference type="InterPro" id="IPR045187">
    <property type="entry name" value="CcO_II"/>
</dbReference>
<dbReference type="InterPro" id="IPR002429">
    <property type="entry name" value="CcO_II-like_C"/>
</dbReference>
<dbReference type="EC" id="1.10.3.-" evidence="16"/>
<dbReference type="InterPro" id="IPR006333">
    <property type="entry name" value="Cyt_o_ubiquinol_oxidase_su2"/>
</dbReference>
<evidence type="ECO:0000256" key="13">
    <source>
        <dbReference type="ARBA" id="ARBA00023136"/>
    </source>
</evidence>
<comment type="similarity">
    <text evidence="3 16 17">Belongs to the cytochrome c oxidase subunit 2 family.</text>
</comment>
<evidence type="ECO:0000259" key="20">
    <source>
        <dbReference type="PROSITE" id="PS50857"/>
    </source>
</evidence>
<dbReference type="GO" id="GO:0009486">
    <property type="term" value="F:cytochrome bo3 ubiquinol oxidase activity"/>
    <property type="evidence" value="ECO:0007669"/>
    <property type="project" value="InterPro"/>
</dbReference>
<feature type="compositionally biased region" description="Basic and acidic residues" evidence="18">
    <location>
        <begin position="291"/>
        <end position="321"/>
    </location>
</feature>
<dbReference type="NCBIfam" id="TIGR01433">
    <property type="entry name" value="CyoA"/>
    <property type="match status" value="1"/>
</dbReference>
<dbReference type="PROSITE" id="PS50999">
    <property type="entry name" value="COX2_TM"/>
    <property type="match status" value="1"/>
</dbReference>
<dbReference type="AlphaFoldDB" id="A0A2W1LDN3"/>
<proteinExistence type="inferred from homology"/>
<feature type="transmembrane region" description="Helical" evidence="19">
    <location>
        <begin position="94"/>
        <end position="116"/>
    </location>
</feature>
<evidence type="ECO:0000256" key="11">
    <source>
        <dbReference type="ARBA" id="ARBA00022989"/>
    </source>
</evidence>
<dbReference type="Pfam" id="PF02790">
    <property type="entry name" value="COX2_TM"/>
    <property type="match status" value="1"/>
</dbReference>
<dbReference type="InterPro" id="IPR036257">
    <property type="entry name" value="Cyt_c_oxidase_su2_TM_sf"/>
</dbReference>
<dbReference type="Pfam" id="PF06481">
    <property type="entry name" value="COX_ARM"/>
    <property type="match status" value="1"/>
</dbReference>
<dbReference type="PROSITE" id="PS51257">
    <property type="entry name" value="PROKAR_LIPOPROTEIN"/>
    <property type="match status" value="1"/>
</dbReference>
<dbReference type="GO" id="GO:0004129">
    <property type="term" value="F:cytochrome-c oxidase activity"/>
    <property type="evidence" value="ECO:0007669"/>
    <property type="project" value="UniProtKB-UniRule"/>
</dbReference>
<evidence type="ECO:0000256" key="4">
    <source>
        <dbReference type="ARBA" id="ARBA00016131"/>
    </source>
</evidence>
<evidence type="ECO:0000256" key="1">
    <source>
        <dbReference type="ARBA" id="ARBA00000725"/>
    </source>
</evidence>
<dbReference type="InterPro" id="IPR008972">
    <property type="entry name" value="Cupredoxin"/>
</dbReference>
<comment type="function">
    <text evidence="16">Catalyzes quinol oxidation with the concomitant reduction of oxygen to water. Subunit II transfers the electrons from a quinol to the binuclear center of the catalytic subunit I.</text>
</comment>
<gene>
    <name evidence="22" type="ORF">DNH61_24295</name>
</gene>
<feature type="domain" description="Cytochrome oxidase subunit II copper A binding" evidence="20">
    <location>
        <begin position="128"/>
        <end position="240"/>
    </location>
</feature>
<comment type="caution">
    <text evidence="22">The sequence shown here is derived from an EMBL/GenBank/DDBJ whole genome shotgun (WGS) entry which is preliminary data.</text>
</comment>
<dbReference type="PROSITE" id="PS50857">
    <property type="entry name" value="COX2_CUA"/>
    <property type="match status" value="1"/>
</dbReference>
<evidence type="ECO:0000256" key="14">
    <source>
        <dbReference type="ARBA" id="ARBA00023139"/>
    </source>
</evidence>
<dbReference type="GO" id="GO:0005886">
    <property type="term" value="C:plasma membrane"/>
    <property type="evidence" value="ECO:0007669"/>
    <property type="project" value="UniProtKB-SubCell"/>
</dbReference>
<keyword evidence="23" id="KW-1185">Reference proteome</keyword>
<keyword evidence="9" id="KW-0732">Signal</keyword>
<evidence type="ECO:0000313" key="22">
    <source>
        <dbReference type="EMBL" id="PZD93172.1"/>
    </source>
</evidence>
<keyword evidence="12 16" id="KW-0560">Oxidoreductase</keyword>
<dbReference type="GO" id="GO:0005507">
    <property type="term" value="F:copper ion binding"/>
    <property type="evidence" value="ECO:0007669"/>
    <property type="project" value="InterPro"/>
</dbReference>
<evidence type="ECO:0000256" key="5">
    <source>
        <dbReference type="ARBA" id="ARBA00022448"/>
    </source>
</evidence>
<feature type="transmembrane region" description="Helical" evidence="19">
    <location>
        <begin position="47"/>
        <end position="73"/>
    </location>
</feature>
<evidence type="ECO:0000256" key="17">
    <source>
        <dbReference type="RuleBase" id="RU000456"/>
    </source>
</evidence>
<feature type="compositionally biased region" description="Basic and acidic residues" evidence="18">
    <location>
        <begin position="328"/>
        <end position="343"/>
    </location>
</feature>
<evidence type="ECO:0000256" key="9">
    <source>
        <dbReference type="ARBA" id="ARBA00022729"/>
    </source>
</evidence>
<name>A0A2W1LDN3_9BACL</name>
<evidence type="ECO:0000256" key="15">
    <source>
        <dbReference type="ARBA" id="ARBA00023288"/>
    </source>
</evidence>
<reference evidence="22 23" key="1">
    <citation type="submission" date="2018-06" db="EMBL/GenBank/DDBJ databases">
        <title>Paenibacillus imtechensis sp. nov.</title>
        <authorList>
            <person name="Pinnaka A.K."/>
            <person name="Singh H."/>
            <person name="Kaur M."/>
        </authorList>
    </citation>
    <scope>NUCLEOTIDE SEQUENCE [LARGE SCALE GENOMIC DNA]</scope>
    <source>
        <strain evidence="22 23">SMB1</strain>
    </source>
</reference>
<evidence type="ECO:0000256" key="16">
    <source>
        <dbReference type="PIRNR" id="PIRNR000292"/>
    </source>
</evidence>
<keyword evidence="7 16" id="KW-0679">Respiratory chain</keyword>
<evidence type="ECO:0000256" key="6">
    <source>
        <dbReference type="ARBA" id="ARBA00022475"/>
    </source>
</evidence>
<dbReference type="SUPFAM" id="SSF81464">
    <property type="entry name" value="Cytochrome c oxidase subunit II-like, transmembrane region"/>
    <property type="match status" value="1"/>
</dbReference>
<evidence type="ECO:0000256" key="12">
    <source>
        <dbReference type="ARBA" id="ARBA00023002"/>
    </source>
</evidence>
<dbReference type="CDD" id="cd04212">
    <property type="entry name" value="CuRO_UO_II"/>
    <property type="match status" value="1"/>
</dbReference>
<keyword evidence="10 16" id="KW-0249">Electron transport</keyword>
<evidence type="ECO:0000256" key="10">
    <source>
        <dbReference type="ARBA" id="ARBA00022982"/>
    </source>
</evidence>
<keyword evidence="14" id="KW-0564">Palmitate</keyword>
<dbReference type="GO" id="GO:0042773">
    <property type="term" value="P:ATP synthesis coupled electron transport"/>
    <property type="evidence" value="ECO:0007669"/>
    <property type="project" value="TreeGrafter"/>
</dbReference>
<dbReference type="PANTHER" id="PTHR22888:SF18">
    <property type="entry name" value="CYTOCHROME BO(3) UBIQUINOL OXIDASE SUBUNIT 2"/>
    <property type="match status" value="1"/>
</dbReference>
<dbReference type="InterPro" id="IPR034227">
    <property type="entry name" value="CuRO_UO_II"/>
</dbReference>
<dbReference type="NCBIfam" id="TIGR01432">
    <property type="entry name" value="QOXA"/>
    <property type="match status" value="1"/>
</dbReference>
<evidence type="ECO:0000313" key="23">
    <source>
        <dbReference type="Proteomes" id="UP000249522"/>
    </source>
</evidence>
<dbReference type="EMBL" id="QKRB01000058">
    <property type="protein sequence ID" value="PZD93172.1"/>
    <property type="molecule type" value="Genomic_DNA"/>
</dbReference>
<evidence type="ECO:0000256" key="18">
    <source>
        <dbReference type="SAM" id="MobiDB-lite"/>
    </source>
</evidence>
<feature type="domain" description="Cytochrome oxidase subunit II transmembrane region profile" evidence="21">
    <location>
        <begin position="24"/>
        <end position="122"/>
    </location>
</feature>
<dbReference type="PIRSF" id="PIRSF000292">
    <property type="entry name" value="Ubi_od_II"/>
    <property type="match status" value="1"/>
</dbReference>
<keyword evidence="15" id="KW-0449">Lipoprotein</keyword>
<dbReference type="SUPFAM" id="SSF49503">
    <property type="entry name" value="Cupredoxins"/>
    <property type="match status" value="1"/>
</dbReference>
<dbReference type="Pfam" id="PF00116">
    <property type="entry name" value="COX2"/>
    <property type="match status" value="1"/>
</dbReference>
<accession>A0A2W1LDN3</accession>
<evidence type="ECO:0000256" key="7">
    <source>
        <dbReference type="ARBA" id="ARBA00022660"/>
    </source>
</evidence>
<comment type="catalytic activity">
    <reaction evidence="1 16">
        <text>2 a quinol + O2 = 2 a quinone + 2 H2O</text>
        <dbReference type="Rhea" id="RHEA:55376"/>
        <dbReference type="ChEBI" id="CHEBI:15377"/>
        <dbReference type="ChEBI" id="CHEBI:15379"/>
        <dbReference type="ChEBI" id="CHEBI:24646"/>
        <dbReference type="ChEBI" id="CHEBI:132124"/>
    </reaction>
</comment>
<dbReference type="InterPro" id="IPR006332">
    <property type="entry name" value="QoxA"/>
</dbReference>
<dbReference type="InterPro" id="IPR011759">
    <property type="entry name" value="Cyt_c_oxidase_su2_TM_dom"/>
</dbReference>
<dbReference type="OrthoDB" id="9783445at2"/>
<keyword evidence="5 16" id="KW-0813">Transport</keyword>
<feature type="region of interest" description="Disordered" evidence="18">
    <location>
        <begin position="289"/>
        <end position="343"/>
    </location>
</feature>
<organism evidence="22 23">
    <name type="scientific">Paenibacillus sambharensis</name>
    <dbReference type="NCBI Taxonomy" id="1803190"/>
    <lineage>
        <taxon>Bacteria</taxon>
        <taxon>Bacillati</taxon>
        <taxon>Bacillota</taxon>
        <taxon>Bacilli</taxon>
        <taxon>Bacillales</taxon>
        <taxon>Paenibacillaceae</taxon>
        <taxon>Paenibacillus</taxon>
    </lineage>
</organism>
<evidence type="ECO:0000256" key="3">
    <source>
        <dbReference type="ARBA" id="ARBA00007866"/>
    </source>
</evidence>